<name>A0A0K1XDU7_9GAMM</name>
<dbReference type="InterPro" id="IPR007384">
    <property type="entry name" value="UCP006257"/>
</dbReference>
<protein>
    <recommendedName>
        <fullName evidence="1">YqcC-like domain-containing protein</fullName>
    </recommendedName>
</protein>
<dbReference type="InterPro" id="IPR036814">
    <property type="entry name" value="YqcC-like_sf"/>
</dbReference>
<dbReference type="Pfam" id="PF04287">
    <property type="entry name" value="DUF446"/>
    <property type="match status" value="1"/>
</dbReference>
<evidence type="ECO:0000259" key="1">
    <source>
        <dbReference type="Pfam" id="PF04287"/>
    </source>
</evidence>
<proteinExistence type="predicted"/>
<dbReference type="Gene3D" id="1.20.1440.40">
    <property type="entry name" value="YqcC-like"/>
    <property type="match status" value="1"/>
</dbReference>
<gene>
    <name evidence="2" type="ORF">AKN88_04855</name>
</gene>
<evidence type="ECO:0000313" key="3">
    <source>
        <dbReference type="Proteomes" id="UP000063953"/>
    </source>
</evidence>
<dbReference type="RefSeq" id="WP_053100515.1">
    <property type="nucleotide sequence ID" value="NZ_CP012365.1"/>
</dbReference>
<accession>A0A0K1XDU7</accession>
<reference evidence="2 3" key="1">
    <citation type="journal article" date="2015" name="Genome Announc.">
        <title>Genome Sequences of Oblitimonas alkaliphila gen. nov. sp. nov. (Proposed), a Novel Bacterium of the Pseudomonadaceae Family.</title>
        <authorList>
            <person name="Lauer A.C."/>
            <person name="Nicholson A.C."/>
            <person name="Humrighouse B.W."/>
            <person name="Emery B."/>
            <person name="Drobish A."/>
            <person name="Juieng P."/>
            <person name="Loparev V."/>
            <person name="McQuiston J.R."/>
        </authorList>
    </citation>
    <scope>NUCLEOTIDE SEQUENCE [LARGE SCALE GENOMIC DNA]</scope>
    <source>
        <strain evidence="2 3">E5571</strain>
    </source>
</reference>
<evidence type="ECO:0000313" key="2">
    <source>
        <dbReference type="EMBL" id="AKX59342.1"/>
    </source>
</evidence>
<dbReference type="SUPFAM" id="SSF158452">
    <property type="entry name" value="YqcC-like"/>
    <property type="match status" value="1"/>
</dbReference>
<dbReference type="STRING" id="1697053.AKN87_06850"/>
<dbReference type="GO" id="GO:0044010">
    <property type="term" value="P:single-species biofilm formation"/>
    <property type="evidence" value="ECO:0007669"/>
    <property type="project" value="TreeGrafter"/>
</dbReference>
<dbReference type="PANTHER" id="PTHR39586">
    <property type="entry name" value="CYTOPLASMIC PROTEIN-RELATED"/>
    <property type="match status" value="1"/>
</dbReference>
<organism evidence="2 3">
    <name type="scientific">Thiopseudomonas alkaliphila</name>
    <dbReference type="NCBI Taxonomy" id="1697053"/>
    <lineage>
        <taxon>Bacteria</taxon>
        <taxon>Pseudomonadati</taxon>
        <taxon>Pseudomonadota</taxon>
        <taxon>Gammaproteobacteria</taxon>
        <taxon>Pseudomonadales</taxon>
        <taxon>Pseudomonadaceae</taxon>
        <taxon>Thiopseudomonas</taxon>
    </lineage>
</organism>
<dbReference type="EMBL" id="CP012365">
    <property type="protein sequence ID" value="AKX59342.1"/>
    <property type="molecule type" value="Genomic_DNA"/>
</dbReference>
<dbReference type="Proteomes" id="UP000063953">
    <property type="component" value="Chromosome"/>
</dbReference>
<feature type="domain" description="YqcC-like" evidence="1">
    <location>
        <begin position="9"/>
        <end position="106"/>
    </location>
</feature>
<dbReference type="InterPro" id="IPR023376">
    <property type="entry name" value="YqcC-like_dom"/>
</dbReference>
<dbReference type="PANTHER" id="PTHR39586:SF1">
    <property type="entry name" value="CYTOPLASMIC PROTEIN"/>
    <property type="match status" value="1"/>
</dbReference>
<keyword evidence="3" id="KW-1185">Reference proteome</keyword>
<dbReference type="AlphaFoldDB" id="A0A0K1XDU7"/>
<sequence>MSAEIRAQLASAFEELVIEMQALDWWTLPRPSLAALASEQPFAADTMAFNQWLRWVFVERLQALLDSPESALPTRCSIEPMAEYMHQHELEKVAALLAKLRLIDQLLTQE</sequence>